<sequence>MTRPAMVISSPVHTSDSRYWIAEDVPSPLHPDHSSGIVDLFPGAAAVITGTGTGPVGLTLELHEAAPPLRTDDWDEVVDFTLWAHDGILRIVETVDRKISYPLLSWQGPGGYRIRLHARGRDAAYDLTPETPIEHHLIQVWPTEADEEEPVEHHKLTDALGSHRRSRRR</sequence>
<evidence type="ECO:0000313" key="2">
    <source>
        <dbReference type="EMBL" id="GIG43571.1"/>
    </source>
</evidence>
<dbReference type="AlphaFoldDB" id="A0A919U9Q4"/>
<dbReference type="Proteomes" id="UP000660611">
    <property type="component" value="Unassembled WGS sequence"/>
</dbReference>
<keyword evidence="3" id="KW-1185">Reference proteome</keyword>
<name>A0A919U9Q4_9ACTN</name>
<comment type="caution">
    <text evidence="2">The sequence shown here is derived from an EMBL/GenBank/DDBJ whole genome shotgun (WGS) entry which is preliminary data.</text>
</comment>
<dbReference type="RefSeq" id="WP_203845434.1">
    <property type="nucleotide sequence ID" value="NZ_BAAAVW010000004.1"/>
</dbReference>
<feature type="region of interest" description="Disordered" evidence="1">
    <location>
        <begin position="145"/>
        <end position="169"/>
    </location>
</feature>
<reference evidence="2" key="1">
    <citation type="submission" date="2021-01" db="EMBL/GenBank/DDBJ databases">
        <title>Whole genome shotgun sequence of Dactylosporangium siamense NBRC 106093.</title>
        <authorList>
            <person name="Komaki H."/>
            <person name="Tamura T."/>
        </authorList>
    </citation>
    <scope>NUCLEOTIDE SEQUENCE</scope>
    <source>
        <strain evidence="2">NBRC 106093</strain>
    </source>
</reference>
<evidence type="ECO:0000313" key="3">
    <source>
        <dbReference type="Proteomes" id="UP000660611"/>
    </source>
</evidence>
<gene>
    <name evidence="2" type="ORF">Dsi01nite_016120</name>
</gene>
<accession>A0A919U9Q4</accession>
<proteinExistence type="predicted"/>
<protein>
    <submittedName>
        <fullName evidence="2">Uncharacterized protein</fullName>
    </submittedName>
</protein>
<organism evidence="2 3">
    <name type="scientific">Dactylosporangium siamense</name>
    <dbReference type="NCBI Taxonomy" id="685454"/>
    <lineage>
        <taxon>Bacteria</taxon>
        <taxon>Bacillati</taxon>
        <taxon>Actinomycetota</taxon>
        <taxon>Actinomycetes</taxon>
        <taxon>Micromonosporales</taxon>
        <taxon>Micromonosporaceae</taxon>
        <taxon>Dactylosporangium</taxon>
    </lineage>
</organism>
<dbReference type="EMBL" id="BONQ01000025">
    <property type="protein sequence ID" value="GIG43571.1"/>
    <property type="molecule type" value="Genomic_DNA"/>
</dbReference>
<evidence type="ECO:0000256" key="1">
    <source>
        <dbReference type="SAM" id="MobiDB-lite"/>
    </source>
</evidence>